<protein>
    <submittedName>
        <fullName evidence="2">Deoxyadenosine/deoxycytidine kinase</fullName>
        <ecNumber evidence="2">2.7.1.74</ecNumber>
    </submittedName>
</protein>
<dbReference type="InterPro" id="IPR050566">
    <property type="entry name" value="Deoxyribonucleoside_kinase"/>
</dbReference>
<accession>A0A644W911</accession>
<dbReference type="AlphaFoldDB" id="A0A644W911"/>
<dbReference type="EC" id="2.7.1.74" evidence="2"/>
<dbReference type="Pfam" id="PF01712">
    <property type="entry name" value="dNK"/>
    <property type="match status" value="1"/>
</dbReference>
<feature type="domain" description="Deoxynucleoside kinase" evidence="1">
    <location>
        <begin position="7"/>
        <end position="205"/>
    </location>
</feature>
<dbReference type="GO" id="GO:0005524">
    <property type="term" value="F:ATP binding"/>
    <property type="evidence" value="ECO:0007669"/>
    <property type="project" value="InterPro"/>
</dbReference>
<dbReference type="InterPro" id="IPR027417">
    <property type="entry name" value="P-loop_NTPase"/>
</dbReference>
<organism evidence="2">
    <name type="scientific">bioreactor metagenome</name>
    <dbReference type="NCBI Taxonomy" id="1076179"/>
    <lineage>
        <taxon>unclassified sequences</taxon>
        <taxon>metagenomes</taxon>
        <taxon>ecological metagenomes</taxon>
    </lineage>
</organism>
<evidence type="ECO:0000313" key="2">
    <source>
        <dbReference type="EMBL" id="MPM00232.1"/>
    </source>
</evidence>
<dbReference type="CDD" id="cd01673">
    <property type="entry name" value="dNK"/>
    <property type="match status" value="1"/>
</dbReference>
<keyword evidence="2" id="KW-0808">Transferase</keyword>
<comment type="caution">
    <text evidence="2">The sequence shown here is derived from an EMBL/GenBank/DDBJ whole genome shotgun (WGS) entry which is preliminary data.</text>
</comment>
<dbReference type="GO" id="GO:0005737">
    <property type="term" value="C:cytoplasm"/>
    <property type="evidence" value="ECO:0007669"/>
    <property type="project" value="TreeGrafter"/>
</dbReference>
<reference evidence="2" key="1">
    <citation type="submission" date="2019-08" db="EMBL/GenBank/DDBJ databases">
        <authorList>
            <person name="Kucharzyk K."/>
            <person name="Murdoch R.W."/>
            <person name="Higgins S."/>
            <person name="Loffler F."/>
        </authorList>
    </citation>
    <scope>NUCLEOTIDE SEQUENCE</scope>
</reference>
<dbReference type="GO" id="GO:0004137">
    <property type="term" value="F:deoxycytidine kinase activity"/>
    <property type="evidence" value="ECO:0007669"/>
    <property type="project" value="UniProtKB-EC"/>
</dbReference>
<dbReference type="Gene3D" id="3.40.50.300">
    <property type="entry name" value="P-loop containing nucleotide triphosphate hydrolases"/>
    <property type="match status" value="1"/>
</dbReference>
<name>A0A644W911_9ZZZZ</name>
<dbReference type="InterPro" id="IPR031314">
    <property type="entry name" value="DNK_dom"/>
</dbReference>
<dbReference type="PIRSF" id="PIRSF000705">
    <property type="entry name" value="DNK"/>
    <property type="match status" value="1"/>
</dbReference>
<dbReference type="PANTHER" id="PTHR10513:SF35">
    <property type="entry name" value="DEOXYADENOSINE KINASE"/>
    <property type="match status" value="1"/>
</dbReference>
<dbReference type="InterPro" id="IPR002624">
    <property type="entry name" value="DCK/DGK"/>
</dbReference>
<dbReference type="EMBL" id="VSSQ01000716">
    <property type="protein sequence ID" value="MPM00232.1"/>
    <property type="molecule type" value="Genomic_DNA"/>
</dbReference>
<dbReference type="SUPFAM" id="SSF52540">
    <property type="entry name" value="P-loop containing nucleoside triphosphate hydrolases"/>
    <property type="match status" value="1"/>
</dbReference>
<dbReference type="PANTHER" id="PTHR10513">
    <property type="entry name" value="DEOXYNUCLEOSIDE KINASE"/>
    <property type="match status" value="1"/>
</dbReference>
<gene>
    <name evidence="2" type="primary">dck_6</name>
    <name evidence="2" type="ORF">SDC9_46455</name>
</gene>
<sequence>MGRVQVIVEGMTASGKSTVVKLLSERLGLQVMPEEFRDQYDLLRRFHHERRWAFPMQLNFLVTRFAQYLCASESENYILDRSVFGDKIYASLYYRLGYFRDSQFGTYLMLYDSLLKHLAMPRLMIVLSCPFEEIMRRIRARGREDELAAGEPYWKSLYDAYSSFREFVRSETGLSNGGLMTLDLSDPAFIHTPSRVESFVAEVKERLGPEGPPPGKKRNAEE</sequence>
<evidence type="ECO:0000259" key="1">
    <source>
        <dbReference type="Pfam" id="PF01712"/>
    </source>
</evidence>
<proteinExistence type="predicted"/>
<keyword evidence="2" id="KW-0418">Kinase</keyword>